<dbReference type="Proteomes" id="UP001054945">
    <property type="component" value="Unassembled WGS sequence"/>
</dbReference>
<name>A0AAV4U2U0_CAEEX</name>
<evidence type="ECO:0000313" key="2">
    <source>
        <dbReference type="Proteomes" id="UP001054945"/>
    </source>
</evidence>
<organism evidence="1 2">
    <name type="scientific">Caerostris extrusa</name>
    <name type="common">Bark spider</name>
    <name type="synonym">Caerostris bankana</name>
    <dbReference type="NCBI Taxonomy" id="172846"/>
    <lineage>
        <taxon>Eukaryota</taxon>
        <taxon>Metazoa</taxon>
        <taxon>Ecdysozoa</taxon>
        <taxon>Arthropoda</taxon>
        <taxon>Chelicerata</taxon>
        <taxon>Arachnida</taxon>
        <taxon>Araneae</taxon>
        <taxon>Araneomorphae</taxon>
        <taxon>Entelegynae</taxon>
        <taxon>Araneoidea</taxon>
        <taxon>Araneidae</taxon>
        <taxon>Caerostris</taxon>
    </lineage>
</organism>
<dbReference type="AlphaFoldDB" id="A0AAV4U2U0"/>
<keyword evidence="2" id="KW-1185">Reference proteome</keyword>
<protein>
    <submittedName>
        <fullName evidence="1">Uncharacterized protein</fullName>
    </submittedName>
</protein>
<sequence length="90" mass="10060">MPHGWHTSEVTLGIKAIPWYPYKAKSSGAKSIFFPWVLWSSELKKVVLFASSCAMPLTVNRTASYVAQDEKRRVRGLGSGLHSKYMPASM</sequence>
<proteinExistence type="predicted"/>
<comment type="caution">
    <text evidence="1">The sequence shown here is derived from an EMBL/GenBank/DDBJ whole genome shotgun (WGS) entry which is preliminary data.</text>
</comment>
<evidence type="ECO:0000313" key="1">
    <source>
        <dbReference type="EMBL" id="GIY52040.1"/>
    </source>
</evidence>
<accession>A0AAV4U2U0</accession>
<dbReference type="EMBL" id="BPLR01012189">
    <property type="protein sequence ID" value="GIY52040.1"/>
    <property type="molecule type" value="Genomic_DNA"/>
</dbReference>
<reference evidence="1 2" key="1">
    <citation type="submission" date="2021-06" db="EMBL/GenBank/DDBJ databases">
        <title>Caerostris extrusa draft genome.</title>
        <authorList>
            <person name="Kono N."/>
            <person name="Arakawa K."/>
        </authorList>
    </citation>
    <scope>NUCLEOTIDE SEQUENCE [LARGE SCALE GENOMIC DNA]</scope>
</reference>
<gene>
    <name evidence="1" type="ORF">CEXT_639561</name>
</gene>